<gene>
    <name evidence="2" type="ORF">G7067_04035</name>
</gene>
<name>A0A6G8FHK7_9MICO</name>
<dbReference type="RefSeq" id="WP_166322179.1">
    <property type="nucleotide sequence ID" value="NZ_CP049934.1"/>
</dbReference>
<dbReference type="EMBL" id="CP049934">
    <property type="protein sequence ID" value="QIM15773.1"/>
    <property type="molecule type" value="Genomic_DNA"/>
</dbReference>
<dbReference type="KEGG" id="lins:G7067_04035"/>
<feature type="transmembrane region" description="Helical" evidence="1">
    <location>
        <begin position="20"/>
        <end position="46"/>
    </location>
</feature>
<accession>A0A6G8FHK7</accession>
<keyword evidence="1" id="KW-1133">Transmembrane helix</keyword>
<keyword evidence="1" id="KW-0472">Membrane</keyword>
<evidence type="ECO:0000313" key="2">
    <source>
        <dbReference type="EMBL" id="QIM15773.1"/>
    </source>
</evidence>
<dbReference type="AlphaFoldDB" id="A0A6G8FHK7"/>
<keyword evidence="3" id="KW-1185">Reference proteome</keyword>
<keyword evidence="1" id="KW-0812">Transmembrane</keyword>
<reference evidence="2 3" key="1">
    <citation type="submission" date="2020-03" db="EMBL/GenBank/DDBJ databases">
        <title>Leucobacter sp. nov., isolated from beetles.</title>
        <authorList>
            <person name="Hyun D.-W."/>
            <person name="Bae J.-W."/>
        </authorList>
    </citation>
    <scope>NUCLEOTIDE SEQUENCE [LARGE SCALE GENOMIC DNA]</scope>
    <source>
        <strain evidence="2 3">HDW9B</strain>
    </source>
</reference>
<organism evidence="2 3">
    <name type="scientific">Leucobacter insecticola</name>
    <dbReference type="NCBI Taxonomy" id="2714934"/>
    <lineage>
        <taxon>Bacteria</taxon>
        <taxon>Bacillati</taxon>
        <taxon>Actinomycetota</taxon>
        <taxon>Actinomycetes</taxon>
        <taxon>Micrococcales</taxon>
        <taxon>Microbacteriaceae</taxon>
        <taxon>Leucobacter</taxon>
    </lineage>
</organism>
<sequence>MSSQQQETARSRRIPTSVKVVASIGSLLLLALAIITGSSAGTFALWNDNAAIPEASITVGNKQAGLSIAAGTQPGPKEQTAISFPASTWTNMLPGDIIRTPITITNLDSRSYELGADIDLPFSAYGDMRFALAEGTCTPGPLSGIELGAAPTDFGGPPMSGKTSKTFCLQVELSPTLAAAKQGTEITPTFTMTVYGY</sequence>
<dbReference type="Proteomes" id="UP000501387">
    <property type="component" value="Chromosome"/>
</dbReference>
<evidence type="ECO:0000256" key="1">
    <source>
        <dbReference type="SAM" id="Phobius"/>
    </source>
</evidence>
<protein>
    <submittedName>
        <fullName evidence="2">Uncharacterized protein</fullName>
    </submittedName>
</protein>
<proteinExistence type="predicted"/>
<evidence type="ECO:0000313" key="3">
    <source>
        <dbReference type="Proteomes" id="UP000501387"/>
    </source>
</evidence>